<dbReference type="EMBL" id="GGEC01050856">
    <property type="protein sequence ID" value="MBX31340.1"/>
    <property type="molecule type" value="Transcribed_RNA"/>
</dbReference>
<protein>
    <submittedName>
        <fullName evidence="2">Uncharacterized protein</fullName>
    </submittedName>
</protein>
<sequence length="54" mass="6484">MHFVWHILWSSWASGSVSFISFSLYIIVMLDVEEWYFSFPYNIQFAVEQVIVPH</sequence>
<feature type="transmembrane region" description="Helical" evidence="1">
    <location>
        <begin position="6"/>
        <end position="28"/>
    </location>
</feature>
<organism evidence="2">
    <name type="scientific">Rhizophora mucronata</name>
    <name type="common">Asiatic mangrove</name>
    <dbReference type="NCBI Taxonomy" id="61149"/>
    <lineage>
        <taxon>Eukaryota</taxon>
        <taxon>Viridiplantae</taxon>
        <taxon>Streptophyta</taxon>
        <taxon>Embryophyta</taxon>
        <taxon>Tracheophyta</taxon>
        <taxon>Spermatophyta</taxon>
        <taxon>Magnoliopsida</taxon>
        <taxon>eudicotyledons</taxon>
        <taxon>Gunneridae</taxon>
        <taxon>Pentapetalae</taxon>
        <taxon>rosids</taxon>
        <taxon>fabids</taxon>
        <taxon>Malpighiales</taxon>
        <taxon>Rhizophoraceae</taxon>
        <taxon>Rhizophora</taxon>
    </lineage>
</organism>
<keyword evidence="1" id="KW-0472">Membrane</keyword>
<dbReference type="AlphaFoldDB" id="A0A2P2MMC1"/>
<reference evidence="2" key="1">
    <citation type="submission" date="2018-02" db="EMBL/GenBank/DDBJ databases">
        <title>Rhizophora mucronata_Transcriptome.</title>
        <authorList>
            <person name="Meera S.P."/>
            <person name="Sreeshan A."/>
            <person name="Augustine A."/>
        </authorList>
    </citation>
    <scope>NUCLEOTIDE SEQUENCE</scope>
    <source>
        <tissue evidence="2">Leaf</tissue>
    </source>
</reference>
<evidence type="ECO:0000313" key="2">
    <source>
        <dbReference type="EMBL" id="MBX31340.1"/>
    </source>
</evidence>
<name>A0A2P2MMC1_RHIMU</name>
<keyword evidence="1" id="KW-1133">Transmembrane helix</keyword>
<accession>A0A2P2MMC1</accession>
<proteinExistence type="predicted"/>
<keyword evidence="1" id="KW-0812">Transmembrane</keyword>
<evidence type="ECO:0000256" key="1">
    <source>
        <dbReference type="SAM" id="Phobius"/>
    </source>
</evidence>